<comment type="similarity">
    <text evidence="1">Belongs to the arylamine N-acetyltransferase family.</text>
</comment>
<dbReference type="Gene3D" id="3.30.2140.20">
    <property type="match status" value="1"/>
</dbReference>
<dbReference type="SUPFAM" id="SSF54001">
    <property type="entry name" value="Cysteine proteinases"/>
    <property type="match status" value="1"/>
</dbReference>
<dbReference type="InterPro" id="IPR038765">
    <property type="entry name" value="Papain-like_cys_pep_sf"/>
</dbReference>
<feature type="non-terminal residue" evidence="2">
    <location>
        <position position="1"/>
    </location>
</feature>
<dbReference type="AlphaFoldDB" id="A0AAD5S5Y1"/>
<evidence type="ECO:0000256" key="1">
    <source>
        <dbReference type="ARBA" id="ARBA00006547"/>
    </source>
</evidence>
<sequence>GTTQPKFWFYQYRNTPDAEWNTYYGFPEMSLGDHDLEMMNYWTSRAPESFQRNMMILVKFLREEVGEGKDGGRIVGKVMLANGLVKRNLGGKTELVKECRTEEERVEALRERFGIELTQEQRDGIRGYVTELKETGSGEESEPGQR</sequence>
<accession>A0AAD5S5Y1</accession>
<evidence type="ECO:0000313" key="2">
    <source>
        <dbReference type="EMBL" id="KAJ3045614.1"/>
    </source>
</evidence>
<dbReference type="Proteomes" id="UP001212841">
    <property type="component" value="Unassembled WGS sequence"/>
</dbReference>
<comment type="caution">
    <text evidence="2">The sequence shown here is derived from an EMBL/GenBank/DDBJ whole genome shotgun (WGS) entry which is preliminary data.</text>
</comment>
<dbReference type="PANTHER" id="PTHR11786:SF0">
    <property type="entry name" value="ARYLAMINE N-ACETYLTRANSFERASE 4-RELATED"/>
    <property type="match status" value="1"/>
</dbReference>
<name>A0AAD5S5Y1_9FUNG</name>
<evidence type="ECO:0000313" key="3">
    <source>
        <dbReference type="Proteomes" id="UP001212841"/>
    </source>
</evidence>
<gene>
    <name evidence="2" type="primary">NAT3</name>
    <name evidence="2" type="ORF">HK097_001167</name>
</gene>
<protein>
    <submittedName>
        <fullName evidence="2">N-terminal acetyltransferase</fullName>
    </submittedName>
</protein>
<reference evidence="2" key="1">
    <citation type="submission" date="2020-05" db="EMBL/GenBank/DDBJ databases">
        <title>Phylogenomic resolution of chytrid fungi.</title>
        <authorList>
            <person name="Stajich J.E."/>
            <person name="Amses K."/>
            <person name="Simmons R."/>
            <person name="Seto K."/>
            <person name="Myers J."/>
            <person name="Bonds A."/>
            <person name="Quandt C.A."/>
            <person name="Barry K."/>
            <person name="Liu P."/>
            <person name="Grigoriev I."/>
            <person name="Longcore J.E."/>
            <person name="James T.Y."/>
        </authorList>
    </citation>
    <scope>NUCLEOTIDE SEQUENCE</scope>
    <source>
        <strain evidence="2">JEL0318</strain>
    </source>
</reference>
<organism evidence="2 3">
    <name type="scientific">Rhizophlyctis rosea</name>
    <dbReference type="NCBI Taxonomy" id="64517"/>
    <lineage>
        <taxon>Eukaryota</taxon>
        <taxon>Fungi</taxon>
        <taxon>Fungi incertae sedis</taxon>
        <taxon>Chytridiomycota</taxon>
        <taxon>Chytridiomycota incertae sedis</taxon>
        <taxon>Chytridiomycetes</taxon>
        <taxon>Rhizophlyctidales</taxon>
        <taxon>Rhizophlyctidaceae</taxon>
        <taxon>Rhizophlyctis</taxon>
    </lineage>
</organism>
<dbReference type="EMBL" id="JADGJD010001222">
    <property type="protein sequence ID" value="KAJ3045614.1"/>
    <property type="molecule type" value="Genomic_DNA"/>
</dbReference>
<dbReference type="InterPro" id="IPR001447">
    <property type="entry name" value="Arylamine_N-AcTrfase"/>
</dbReference>
<proteinExistence type="inferred from homology"/>
<dbReference type="PANTHER" id="PTHR11786">
    <property type="entry name" value="N-HYDROXYARYLAMINE O-ACETYLTRANSFERASE"/>
    <property type="match status" value="1"/>
</dbReference>
<dbReference type="GO" id="GO:0016407">
    <property type="term" value="F:acetyltransferase activity"/>
    <property type="evidence" value="ECO:0007669"/>
    <property type="project" value="InterPro"/>
</dbReference>
<dbReference type="InterPro" id="IPR053710">
    <property type="entry name" value="Arylamine_NAT_domain_sf"/>
</dbReference>
<keyword evidence="3" id="KW-1185">Reference proteome</keyword>